<evidence type="ECO:0000313" key="1">
    <source>
        <dbReference type="EMBL" id="OOP74369.1"/>
    </source>
</evidence>
<protein>
    <submittedName>
        <fullName evidence="1">Uncharacterized protein</fullName>
    </submittedName>
</protein>
<dbReference type="AlphaFoldDB" id="A0A1S9N9Z8"/>
<comment type="caution">
    <text evidence="1">The sequence shown here is derived from an EMBL/GenBank/DDBJ whole genome shotgun (WGS) entry which is preliminary data.</text>
</comment>
<dbReference type="EMBL" id="MWMH01000002">
    <property type="protein sequence ID" value="OOP74369.1"/>
    <property type="molecule type" value="Genomic_DNA"/>
</dbReference>
<dbReference type="Proteomes" id="UP000190959">
    <property type="component" value="Unassembled WGS sequence"/>
</dbReference>
<accession>A0A1S9N9Z8</accession>
<gene>
    <name evidence="1" type="ORF">CBEIBR21_07740</name>
</gene>
<reference evidence="1 2" key="1">
    <citation type="submission" date="2017-02" db="EMBL/GenBank/DDBJ databases">
        <title>Genome sequence of Clostridium beijerinckii Br21.</title>
        <authorList>
            <person name="Fonseca B.C."/>
            <person name="Guazzaroni M.E."/>
            <person name="Riano-Pachon D.M."/>
            <person name="Reginatto V."/>
        </authorList>
    </citation>
    <scope>NUCLEOTIDE SEQUENCE [LARGE SCALE GENOMIC DNA]</scope>
    <source>
        <strain evidence="1 2">Br21</strain>
    </source>
</reference>
<dbReference type="RefSeq" id="WP_008419225.1">
    <property type="nucleotide sequence ID" value="NZ_MWMH01000002.1"/>
</dbReference>
<organism evidence="1 2">
    <name type="scientific">Clostridium beijerinckii</name>
    <name type="common">Clostridium MP</name>
    <dbReference type="NCBI Taxonomy" id="1520"/>
    <lineage>
        <taxon>Bacteria</taxon>
        <taxon>Bacillati</taxon>
        <taxon>Bacillota</taxon>
        <taxon>Clostridia</taxon>
        <taxon>Eubacteriales</taxon>
        <taxon>Clostridiaceae</taxon>
        <taxon>Clostridium</taxon>
    </lineage>
</organism>
<evidence type="ECO:0000313" key="2">
    <source>
        <dbReference type="Proteomes" id="UP000190959"/>
    </source>
</evidence>
<proteinExistence type="predicted"/>
<name>A0A1S9N9Z8_CLOBE</name>
<sequence>MNNYRVLEIFKNKDLSFDFSGEYISVEELDREFFTIESIVKETMIKDRLGLAKKIKEGVITGLICAKSNGGNLFVKKIYVYKKDFKYVLEEFNKSTIELDVFLDSLYKLGYKRITRNRARDIFQRMGMFVTNPLNRRMRHLDIVKAENYKAKFIEINENYKSYEWVKIEIRKKYLGYEPNILSEIRFAEFFGKNNFNVLEFYSDYNFFGKQLYSRKGCVAYIKHFMKDKISYIKGDKQFFRTIDTLKEEDINTLYYTYEQLKQLVNEIGEEIPKKNSFDCFKRYKINVIRFISLMTSSQLFFRREEVDKLIIESKKYINKEQIKKELTELTDMTINVSFLKRRNINVYKAPTNLLKESQIYIKKSELLMLKEQLIRENEIRNAGSIYSIYKIKLSHEKILLKNIDIIKIFDEYVLDKSNKSETRDIVKMASIYAKVCTVINHNIDGNVMQLPLEYKIEKAKQLMQLSLDISDEVIKYLSIFLKTHLIPNVKLSVIKEEKIKDKVDKYSDDDFTTILISILGILDDPIKFKKLIYYRTASSAILYVLIHFVFAWRRNDIIEQLPKPNLKLIGYDDGIKFLEDLKNDMFIFEEYHGEKICKDITEYVYRMGLVSNKNKQQLEASIQANIYKHLGLLMCICEGNRQYCKKIERKRQNTETLISPGSVKTRYINETFLYFGIDIVGILRKPFSNLRGTKSFFSVLGERFEELEICVLKAVSELRAHKNDKENISNTGSKYYLQKDISKATVEIFSKETMGSVKDYILKLTDDDYDLLDDNKQIEKFKALKLKNIDIERIHKNLYKTSNMLEEFFKDFCEDKELAQKFLRELLYGKAYAKHANCKCLLKVKINVVNSIILEDETEIKGKVVCPIRIDNCIGCSYLVALRLFIYEFKELLRNFFIQFENLLDIESKILFAKVFNKKYRPLLSAFKSELGENIFNRVLDAEQYKAFSRQIEEVKNIKKEGNK</sequence>